<evidence type="ECO:0000256" key="2">
    <source>
        <dbReference type="SAM" id="Phobius"/>
    </source>
</evidence>
<evidence type="ECO:0000313" key="3">
    <source>
        <dbReference type="EMBL" id="PYA65996.1"/>
    </source>
</evidence>
<reference evidence="4" key="1">
    <citation type="submission" date="2018-06" db="EMBL/GenBank/DDBJ databases">
        <title>Serratia marcescens genome sequencing and assembly.</title>
        <authorList>
            <person name="Martins R.C."/>
            <person name="Perdigao-Neto L.V."/>
            <person name="Costa S.F."/>
            <person name="Levin A.S.S."/>
        </authorList>
    </citation>
    <scope>NUCLEOTIDE SEQUENCE [LARGE SCALE GENOMIC DNA]</scope>
    <source>
        <strain evidence="4">1283</strain>
    </source>
</reference>
<keyword evidence="2" id="KW-0472">Membrane</keyword>
<dbReference type="InterPro" id="IPR003061">
    <property type="entry name" value="Microcin"/>
</dbReference>
<keyword evidence="2" id="KW-1133">Transmembrane helix</keyword>
<proteinExistence type="predicted"/>
<gene>
    <name evidence="3" type="ORF">DMW51_14235</name>
</gene>
<protein>
    <recommendedName>
        <fullName evidence="5">Colicin E1 (Microcin) immunity protein</fullName>
    </recommendedName>
</protein>
<keyword evidence="1" id="KW-0079">Bacteriocin immunity</keyword>
<dbReference type="Proteomes" id="UP000247823">
    <property type="component" value="Unassembled WGS sequence"/>
</dbReference>
<dbReference type="RefSeq" id="WP_110593539.1">
    <property type="nucleotide sequence ID" value="NZ_QJPS01000001.1"/>
</dbReference>
<dbReference type="EMBL" id="QJQB01000327">
    <property type="protein sequence ID" value="PYA65996.1"/>
    <property type="molecule type" value="Genomic_DNA"/>
</dbReference>
<evidence type="ECO:0000313" key="4">
    <source>
        <dbReference type="Proteomes" id="UP000247823"/>
    </source>
</evidence>
<reference evidence="3 4" key="2">
    <citation type="submission" date="2018-06" db="EMBL/GenBank/DDBJ databases">
        <title>Serratia marcescens genome sequencing and assembly.</title>
        <authorList>
            <person name="Martins R.C.R."/>
            <person name="Perdigao-Neto L.V."/>
            <person name="Costa S.F."/>
            <person name="Levin A.S.S."/>
        </authorList>
    </citation>
    <scope>NUCLEOTIDE SEQUENCE [LARGE SCALE GENOMIC DNA]</scope>
    <source>
        <strain evidence="3 4">1283</strain>
    </source>
</reference>
<dbReference type="PRINTS" id="PR01298">
    <property type="entry name" value="MICROCIN"/>
</dbReference>
<accession>A0ABX5NG62</accession>
<organism evidence="3 4">
    <name type="scientific">Serratia marcescens</name>
    <dbReference type="NCBI Taxonomy" id="615"/>
    <lineage>
        <taxon>Bacteria</taxon>
        <taxon>Pseudomonadati</taxon>
        <taxon>Pseudomonadota</taxon>
        <taxon>Gammaproteobacteria</taxon>
        <taxon>Enterobacterales</taxon>
        <taxon>Yersiniaceae</taxon>
        <taxon>Serratia</taxon>
    </lineage>
</organism>
<name>A0ABX5NG62_SERMA</name>
<keyword evidence="4" id="KW-1185">Reference proteome</keyword>
<comment type="caution">
    <text evidence="3">The sequence shown here is derived from an EMBL/GenBank/DDBJ whole genome shotgun (WGS) entry which is preliminary data.</text>
</comment>
<feature type="transmembrane region" description="Helical" evidence="2">
    <location>
        <begin position="87"/>
        <end position="106"/>
    </location>
</feature>
<evidence type="ECO:0000256" key="1">
    <source>
        <dbReference type="ARBA" id="ARBA00023025"/>
    </source>
</evidence>
<dbReference type="Pfam" id="PF03526">
    <property type="entry name" value="Microcin"/>
    <property type="match status" value="1"/>
</dbReference>
<keyword evidence="2" id="KW-0812">Transmembrane</keyword>
<sequence>MGLAAQRPVLLKKASGAPKCKNAIVYMLNNSQVAAAGKAVALQGKRVAAFPSYNRLPCPNKNSVVHCMNSNGYNHMKKGICWMTLKYYLKHILWGLVITAVAYYAWSKNPEDSRLKLIISLSVASCVLYPFAKFAIEKTALRYFHKKFWQHDFFVSSVGGSIQVVYELFCFAFAIPVSVIYFSLSILKALKRN</sequence>
<feature type="transmembrane region" description="Helical" evidence="2">
    <location>
        <begin position="172"/>
        <end position="190"/>
    </location>
</feature>
<evidence type="ECO:0008006" key="5">
    <source>
        <dbReference type="Google" id="ProtNLM"/>
    </source>
</evidence>